<dbReference type="GO" id="GO:0070006">
    <property type="term" value="F:metalloaminopeptidase activity"/>
    <property type="evidence" value="ECO:0007669"/>
    <property type="project" value="TreeGrafter"/>
</dbReference>
<dbReference type="GO" id="GO:0042277">
    <property type="term" value="F:peptide binding"/>
    <property type="evidence" value="ECO:0007669"/>
    <property type="project" value="TreeGrafter"/>
</dbReference>
<dbReference type="CDD" id="cd09603">
    <property type="entry name" value="M1_APN_like"/>
    <property type="match status" value="1"/>
</dbReference>
<evidence type="ECO:0000256" key="7">
    <source>
        <dbReference type="ARBA" id="ARBA00022670"/>
    </source>
</evidence>
<dbReference type="GO" id="GO:0006508">
    <property type="term" value="P:proteolysis"/>
    <property type="evidence" value="ECO:0007669"/>
    <property type="project" value="UniProtKB-KW"/>
</dbReference>
<dbReference type="Pfam" id="PF01433">
    <property type="entry name" value="Peptidase_M1"/>
    <property type="match status" value="1"/>
</dbReference>
<feature type="chain" id="PRO_5028811801" description="Aminopeptidase N" evidence="12">
    <location>
        <begin position="20"/>
        <end position="463"/>
    </location>
</feature>
<dbReference type="AlphaFoldDB" id="A0A7C9HPN3"/>
<dbReference type="GO" id="GO:0016285">
    <property type="term" value="F:alanyl aminopeptidase activity"/>
    <property type="evidence" value="ECO:0007669"/>
    <property type="project" value="UniProtKB-EC"/>
</dbReference>
<dbReference type="InterPro" id="IPR050344">
    <property type="entry name" value="Peptidase_M1_aminopeptidases"/>
</dbReference>
<keyword evidence="16" id="KW-1185">Reference proteome</keyword>
<sequence>MKRLVLPLWLILCTPSLLASTVTTPATAHIPLETALRDPAIDVEHYDLDLTSDPATQLLDGVATLSVSLKQDASELTLALHALPVTVVLVDGQLVPFSQSPDRLNIQLPEVLPAGAAFQVVIHYGGIPQQVLEPGDSVVSGVADGVGWKTIRRSSYVLNEPDGAMSWFPCNDVPSDKATYTFHVTVPDTLRAVANGQLTSTVSGPGTRTFTYDMDSPMATYLATVHIDRYTQVTLPLRAGLEAMVSIPTMLGANFQKANWQQLPAMLKFMEQQVGPYPFGTFGLIYTQGQDDYALETQALITYPGKALGGGAGGYLHEISHQWFGNSVTPANWQDIWLSEGFATYFEDLWVTRDAASLKQRVLTRLNKAQASRMPAPYVTLRHDLFAPRVYQRGALVLHALRATVGDAAFQRFLRGYYQRFAYKNVSTPDFIRAAAELTGKPSVTLMLQRWIYDAVMPPFPKS</sequence>
<keyword evidence="10" id="KW-0862">Zinc</keyword>
<dbReference type="GO" id="GO:0008270">
    <property type="term" value="F:zinc ion binding"/>
    <property type="evidence" value="ECO:0007669"/>
    <property type="project" value="InterPro"/>
</dbReference>
<evidence type="ECO:0000256" key="3">
    <source>
        <dbReference type="ARBA" id="ARBA00010136"/>
    </source>
</evidence>
<evidence type="ECO:0000313" key="15">
    <source>
        <dbReference type="EMBL" id="MVN85612.1"/>
    </source>
</evidence>
<evidence type="ECO:0000256" key="10">
    <source>
        <dbReference type="ARBA" id="ARBA00022833"/>
    </source>
</evidence>
<gene>
    <name evidence="15" type="ORF">GO986_02415</name>
</gene>
<comment type="catalytic activity">
    <reaction evidence="1">
        <text>Release of an N-terminal amino acid, Xaa-|-Yaa- from a peptide, amide or arylamide. Xaa is preferably Ala, but may be most amino acids including Pro (slow action). When a terminal hydrophobic residue is followed by a prolyl residue, the two may be released as an intact Xaa-Pro dipeptide.</text>
        <dbReference type="EC" id="3.4.11.2"/>
    </reaction>
</comment>
<dbReference type="InterPro" id="IPR027268">
    <property type="entry name" value="Peptidase_M4/M1_CTD_sf"/>
</dbReference>
<dbReference type="EMBL" id="WQLB01000002">
    <property type="protein sequence ID" value="MVN85612.1"/>
    <property type="molecule type" value="Genomic_DNA"/>
</dbReference>
<keyword evidence="7" id="KW-0645">Protease</keyword>
<evidence type="ECO:0000256" key="2">
    <source>
        <dbReference type="ARBA" id="ARBA00001947"/>
    </source>
</evidence>
<evidence type="ECO:0000259" key="14">
    <source>
        <dbReference type="Pfam" id="PF17900"/>
    </source>
</evidence>
<feature type="domain" description="Peptidase M1 membrane alanine aminopeptidase" evidence="13">
    <location>
        <begin position="316"/>
        <end position="451"/>
    </location>
</feature>
<dbReference type="GO" id="GO:0005737">
    <property type="term" value="C:cytoplasm"/>
    <property type="evidence" value="ECO:0007669"/>
    <property type="project" value="TreeGrafter"/>
</dbReference>
<evidence type="ECO:0000313" key="16">
    <source>
        <dbReference type="Proteomes" id="UP000483286"/>
    </source>
</evidence>
<dbReference type="InterPro" id="IPR014782">
    <property type="entry name" value="Peptidase_M1_dom"/>
</dbReference>
<proteinExistence type="inferred from homology"/>
<dbReference type="Proteomes" id="UP000483286">
    <property type="component" value="Unassembled WGS sequence"/>
</dbReference>
<dbReference type="PANTHER" id="PTHR11533">
    <property type="entry name" value="PROTEASE M1 ZINC METALLOPROTEASE"/>
    <property type="match status" value="1"/>
</dbReference>
<organism evidence="15 16">
    <name type="scientific">Deinococcus arboris</name>
    <dbReference type="NCBI Taxonomy" id="2682977"/>
    <lineage>
        <taxon>Bacteria</taxon>
        <taxon>Thermotogati</taxon>
        <taxon>Deinococcota</taxon>
        <taxon>Deinococci</taxon>
        <taxon>Deinococcales</taxon>
        <taxon>Deinococcaceae</taxon>
        <taxon>Deinococcus</taxon>
    </lineage>
</organism>
<comment type="similarity">
    <text evidence="3">Belongs to the peptidase M1 family.</text>
</comment>
<dbReference type="GO" id="GO:0043171">
    <property type="term" value="P:peptide catabolic process"/>
    <property type="evidence" value="ECO:0007669"/>
    <property type="project" value="TreeGrafter"/>
</dbReference>
<dbReference type="Gene3D" id="1.10.390.10">
    <property type="entry name" value="Neutral Protease Domain 2"/>
    <property type="match status" value="1"/>
</dbReference>
<accession>A0A7C9HPN3</accession>
<protein>
    <recommendedName>
        <fullName evidence="5">Aminopeptidase N</fullName>
        <ecNumber evidence="4">3.4.11.2</ecNumber>
    </recommendedName>
</protein>
<dbReference type="InterPro" id="IPR045357">
    <property type="entry name" value="Aminopeptidase_N-like_N"/>
</dbReference>
<dbReference type="PANTHER" id="PTHR11533:SF174">
    <property type="entry name" value="PUROMYCIN-SENSITIVE AMINOPEPTIDASE-RELATED"/>
    <property type="match status" value="1"/>
</dbReference>
<dbReference type="InterPro" id="IPR001930">
    <property type="entry name" value="Peptidase_M1"/>
</dbReference>
<evidence type="ECO:0000256" key="11">
    <source>
        <dbReference type="ARBA" id="ARBA00023049"/>
    </source>
</evidence>
<evidence type="ECO:0000259" key="13">
    <source>
        <dbReference type="Pfam" id="PF01433"/>
    </source>
</evidence>
<dbReference type="GO" id="GO:0016020">
    <property type="term" value="C:membrane"/>
    <property type="evidence" value="ECO:0007669"/>
    <property type="project" value="TreeGrafter"/>
</dbReference>
<keyword evidence="8" id="KW-0479">Metal-binding</keyword>
<evidence type="ECO:0000256" key="4">
    <source>
        <dbReference type="ARBA" id="ARBA00012564"/>
    </source>
</evidence>
<feature type="domain" description="Aminopeptidase N-like N-terminal" evidence="14">
    <location>
        <begin position="44"/>
        <end position="222"/>
    </location>
</feature>
<evidence type="ECO:0000256" key="5">
    <source>
        <dbReference type="ARBA" id="ARBA00015611"/>
    </source>
</evidence>
<dbReference type="Gene3D" id="2.60.40.1730">
    <property type="entry name" value="tricorn interacting facor f3 domain"/>
    <property type="match status" value="1"/>
</dbReference>
<reference evidence="15 16" key="1">
    <citation type="submission" date="2019-12" db="EMBL/GenBank/DDBJ databases">
        <title>Deinococcus sp. HMF7620 Genome sequencing and assembly.</title>
        <authorList>
            <person name="Kang H."/>
            <person name="Kim H."/>
            <person name="Joh K."/>
        </authorList>
    </citation>
    <scope>NUCLEOTIDE SEQUENCE [LARGE SCALE GENOMIC DNA]</scope>
    <source>
        <strain evidence="15 16">HMF7620</strain>
    </source>
</reference>
<name>A0A7C9HPN3_9DEIO</name>
<dbReference type="GO" id="GO:0005615">
    <property type="term" value="C:extracellular space"/>
    <property type="evidence" value="ECO:0007669"/>
    <property type="project" value="TreeGrafter"/>
</dbReference>
<dbReference type="PRINTS" id="PR00756">
    <property type="entry name" value="ALADIPTASE"/>
</dbReference>
<keyword evidence="6" id="KW-0031">Aminopeptidase</keyword>
<dbReference type="Pfam" id="PF17900">
    <property type="entry name" value="Peptidase_M1_N"/>
    <property type="match status" value="1"/>
</dbReference>
<evidence type="ECO:0000256" key="12">
    <source>
        <dbReference type="SAM" id="SignalP"/>
    </source>
</evidence>
<evidence type="ECO:0000256" key="9">
    <source>
        <dbReference type="ARBA" id="ARBA00022801"/>
    </source>
</evidence>
<evidence type="ECO:0000256" key="1">
    <source>
        <dbReference type="ARBA" id="ARBA00000098"/>
    </source>
</evidence>
<dbReference type="SUPFAM" id="SSF55486">
    <property type="entry name" value="Metalloproteases ('zincins'), catalytic domain"/>
    <property type="match status" value="1"/>
</dbReference>
<evidence type="ECO:0000256" key="6">
    <source>
        <dbReference type="ARBA" id="ARBA00022438"/>
    </source>
</evidence>
<feature type="signal peptide" evidence="12">
    <location>
        <begin position="1"/>
        <end position="19"/>
    </location>
</feature>
<dbReference type="EC" id="3.4.11.2" evidence="4"/>
<keyword evidence="12" id="KW-0732">Signal</keyword>
<comment type="caution">
    <text evidence="15">The sequence shown here is derived from an EMBL/GenBank/DDBJ whole genome shotgun (WGS) entry which is preliminary data.</text>
</comment>
<keyword evidence="11" id="KW-0482">Metalloprotease</keyword>
<comment type="cofactor">
    <cofactor evidence="2">
        <name>Zn(2+)</name>
        <dbReference type="ChEBI" id="CHEBI:29105"/>
    </cofactor>
</comment>
<keyword evidence="9" id="KW-0378">Hydrolase</keyword>
<evidence type="ECO:0000256" key="8">
    <source>
        <dbReference type="ARBA" id="ARBA00022723"/>
    </source>
</evidence>
<dbReference type="InterPro" id="IPR042097">
    <property type="entry name" value="Aminopeptidase_N-like_N_sf"/>
</dbReference>
<dbReference type="SUPFAM" id="SSF63737">
    <property type="entry name" value="Leukotriene A4 hydrolase N-terminal domain"/>
    <property type="match status" value="1"/>
</dbReference>